<dbReference type="Gene3D" id="3.40.30.50">
    <property type="entry name" value="Sep15/SelM thioredoxin-like domain, active-site redox motif"/>
    <property type="match status" value="1"/>
</dbReference>
<feature type="domain" description="Selenoprotein F/M" evidence="3">
    <location>
        <begin position="82"/>
        <end position="147"/>
    </location>
</feature>
<feature type="chain" id="PRO_5032674271" evidence="2">
    <location>
        <begin position="23"/>
        <end position="160"/>
    </location>
</feature>
<dbReference type="Proteomes" id="UP000602510">
    <property type="component" value="Unassembled WGS sequence"/>
</dbReference>
<evidence type="ECO:0000256" key="1">
    <source>
        <dbReference type="SAM" id="MobiDB-lite"/>
    </source>
</evidence>
<dbReference type="Pfam" id="PF08806">
    <property type="entry name" value="Sep15_SelM"/>
    <property type="match status" value="1"/>
</dbReference>
<name>A0A833W0W5_PHYIN</name>
<proteinExistence type="predicted"/>
<sequence>MRTSDPLLLLLVLLTTVPSVEPFSSASAHKGANPSCSAPIRTQLDPAPLSSHDQDLLKLLLPQPTSDQPAVRGELRAPLHIPCQLATFPHLQVFVDEIQRHQLSGFEIKEYAQPPHLIFFDENQQVVETIVVEPTWTGFELRDLIQESILVRSGSTNEQN</sequence>
<dbReference type="InterPro" id="IPR014912">
    <property type="entry name" value="Sep15_SelM_dom"/>
</dbReference>
<feature type="region of interest" description="Disordered" evidence="1">
    <location>
        <begin position="24"/>
        <end position="44"/>
    </location>
</feature>
<evidence type="ECO:0000259" key="3">
    <source>
        <dbReference type="Pfam" id="PF08806"/>
    </source>
</evidence>
<dbReference type="AlphaFoldDB" id="A0A833W0W5"/>
<dbReference type="InterPro" id="IPR038219">
    <property type="entry name" value="Sep15/SelM_sf"/>
</dbReference>
<feature type="signal peptide" evidence="2">
    <location>
        <begin position="1"/>
        <end position="22"/>
    </location>
</feature>
<evidence type="ECO:0000313" key="5">
    <source>
        <dbReference type="Proteomes" id="UP000602510"/>
    </source>
</evidence>
<reference evidence="4" key="1">
    <citation type="submission" date="2020-04" db="EMBL/GenBank/DDBJ databases">
        <title>Hybrid Assembly of Korean Phytophthora infestans isolates.</title>
        <authorList>
            <person name="Prokchorchik M."/>
            <person name="Lee Y."/>
            <person name="Seo J."/>
            <person name="Cho J.-H."/>
            <person name="Park Y.-E."/>
            <person name="Jang D.-C."/>
            <person name="Im J.-S."/>
            <person name="Choi J.-G."/>
            <person name="Park H.-J."/>
            <person name="Lee G.-B."/>
            <person name="Lee Y.-G."/>
            <person name="Hong S.-Y."/>
            <person name="Cho K."/>
            <person name="Sohn K.H."/>
        </authorList>
    </citation>
    <scope>NUCLEOTIDE SEQUENCE</scope>
    <source>
        <strain evidence="4">KR_1_A1</strain>
    </source>
</reference>
<evidence type="ECO:0000313" key="4">
    <source>
        <dbReference type="EMBL" id="KAF4037429.1"/>
    </source>
</evidence>
<dbReference type="EMBL" id="WSZM01000239">
    <property type="protein sequence ID" value="KAF4037429.1"/>
    <property type="molecule type" value="Genomic_DNA"/>
</dbReference>
<accession>A0A833W0W5</accession>
<comment type="caution">
    <text evidence="4">The sequence shown here is derived from an EMBL/GenBank/DDBJ whole genome shotgun (WGS) entry which is preliminary data.</text>
</comment>
<protein>
    <submittedName>
        <fullName evidence="4">Sep15/SelM redox domain</fullName>
    </submittedName>
</protein>
<keyword evidence="5" id="KW-1185">Reference proteome</keyword>
<evidence type="ECO:0000256" key="2">
    <source>
        <dbReference type="SAM" id="SignalP"/>
    </source>
</evidence>
<organism evidence="4 5">
    <name type="scientific">Phytophthora infestans</name>
    <name type="common">Potato late blight agent</name>
    <name type="synonym">Botrytis infestans</name>
    <dbReference type="NCBI Taxonomy" id="4787"/>
    <lineage>
        <taxon>Eukaryota</taxon>
        <taxon>Sar</taxon>
        <taxon>Stramenopiles</taxon>
        <taxon>Oomycota</taxon>
        <taxon>Peronosporomycetes</taxon>
        <taxon>Peronosporales</taxon>
        <taxon>Peronosporaceae</taxon>
        <taxon>Phytophthora</taxon>
    </lineage>
</organism>
<gene>
    <name evidence="4" type="ORF">GN244_ATG10471</name>
</gene>
<keyword evidence="2" id="KW-0732">Signal</keyword>